<dbReference type="GO" id="GO:0030490">
    <property type="term" value="P:maturation of SSU-rRNA"/>
    <property type="evidence" value="ECO:0007669"/>
    <property type="project" value="TreeGrafter"/>
</dbReference>
<dbReference type="SUPFAM" id="SSF56112">
    <property type="entry name" value="Protein kinase-like (PK-like)"/>
    <property type="match status" value="1"/>
</dbReference>
<feature type="domain" description="Protein kinase" evidence="13">
    <location>
        <begin position="56"/>
        <end position="254"/>
    </location>
</feature>
<evidence type="ECO:0000259" key="13">
    <source>
        <dbReference type="PROSITE" id="PS50011"/>
    </source>
</evidence>
<dbReference type="Pfam" id="PF01163">
    <property type="entry name" value="RIO1"/>
    <property type="match status" value="1"/>
</dbReference>
<dbReference type="PANTHER" id="PTHR45852">
    <property type="entry name" value="SER/THR-PROTEIN KINASE RIO2"/>
    <property type="match status" value="1"/>
</dbReference>
<dbReference type="SMART" id="SM00090">
    <property type="entry name" value="RIO"/>
    <property type="match status" value="1"/>
</dbReference>
<protein>
    <recommendedName>
        <fullName evidence="3">non-specific serine/threonine protein kinase</fullName>
        <ecNumber evidence="3">2.7.11.1</ecNumber>
    </recommendedName>
</protein>
<dbReference type="InterPro" id="IPR018934">
    <property type="entry name" value="RIO_dom"/>
</dbReference>
<dbReference type="PANTHER" id="PTHR45852:SF1">
    <property type="entry name" value="SERINE_THREONINE-PROTEIN KINASE RIO2"/>
    <property type="match status" value="1"/>
</dbReference>
<keyword evidence="4" id="KW-0723">Serine/threonine-protein kinase</keyword>
<dbReference type="GO" id="GO:0046872">
    <property type="term" value="F:metal ion binding"/>
    <property type="evidence" value="ECO:0007669"/>
    <property type="project" value="UniProtKB-KW"/>
</dbReference>
<comment type="catalytic activity">
    <reaction evidence="12">
        <text>L-seryl-[protein] + ATP = O-phospho-L-seryl-[protein] + ADP + H(+)</text>
        <dbReference type="Rhea" id="RHEA:17989"/>
        <dbReference type="Rhea" id="RHEA-COMP:9863"/>
        <dbReference type="Rhea" id="RHEA-COMP:11604"/>
        <dbReference type="ChEBI" id="CHEBI:15378"/>
        <dbReference type="ChEBI" id="CHEBI:29999"/>
        <dbReference type="ChEBI" id="CHEBI:30616"/>
        <dbReference type="ChEBI" id="CHEBI:83421"/>
        <dbReference type="ChEBI" id="CHEBI:456216"/>
        <dbReference type="EC" id="2.7.11.1"/>
    </reaction>
</comment>
<comment type="similarity">
    <text evidence="2">Belongs to the protein kinase superfamily. RIO-type Ser/Thr kinase family.</text>
</comment>
<evidence type="ECO:0000256" key="11">
    <source>
        <dbReference type="ARBA" id="ARBA00047899"/>
    </source>
</evidence>
<dbReference type="EC" id="2.7.11.1" evidence="3"/>
<gene>
    <name evidence="14" type="ORF">S03H2_29448</name>
</gene>
<dbReference type="InterPro" id="IPR000719">
    <property type="entry name" value="Prot_kinase_dom"/>
</dbReference>
<dbReference type="Gene3D" id="1.10.10.10">
    <property type="entry name" value="Winged helix-like DNA-binding domain superfamily/Winged helix DNA-binding domain"/>
    <property type="match status" value="1"/>
</dbReference>
<keyword evidence="6" id="KW-0479">Metal-binding</keyword>
<feature type="non-terminal residue" evidence="14">
    <location>
        <position position="1"/>
    </location>
</feature>
<dbReference type="Gene3D" id="3.30.200.20">
    <property type="entry name" value="Phosphorylase Kinase, domain 1"/>
    <property type="match status" value="1"/>
</dbReference>
<dbReference type="FunFam" id="3.30.200.20:FF:000052">
    <property type="entry name" value="Serine/threonine-protein kinase RIO2"/>
    <property type="match status" value="1"/>
</dbReference>
<evidence type="ECO:0000256" key="2">
    <source>
        <dbReference type="ARBA" id="ARBA00009196"/>
    </source>
</evidence>
<evidence type="ECO:0000256" key="9">
    <source>
        <dbReference type="ARBA" id="ARBA00022840"/>
    </source>
</evidence>
<dbReference type="InterPro" id="IPR000687">
    <property type="entry name" value="RIO_kinase"/>
</dbReference>
<dbReference type="AlphaFoldDB" id="X1HXI5"/>
<evidence type="ECO:0000256" key="7">
    <source>
        <dbReference type="ARBA" id="ARBA00022741"/>
    </source>
</evidence>
<proteinExistence type="inferred from homology"/>
<reference evidence="14" key="1">
    <citation type="journal article" date="2014" name="Front. Microbiol.">
        <title>High frequency of phylogenetically diverse reductive dehalogenase-homologous genes in deep subseafloor sedimentary metagenomes.</title>
        <authorList>
            <person name="Kawai M."/>
            <person name="Futagami T."/>
            <person name="Toyoda A."/>
            <person name="Takaki Y."/>
            <person name="Nishi S."/>
            <person name="Hori S."/>
            <person name="Arai W."/>
            <person name="Tsubouchi T."/>
            <person name="Morono Y."/>
            <person name="Uchiyama I."/>
            <person name="Ito T."/>
            <person name="Fujiyama A."/>
            <person name="Inagaki F."/>
            <person name="Takami H."/>
        </authorList>
    </citation>
    <scope>NUCLEOTIDE SEQUENCE</scope>
    <source>
        <strain evidence="14">Expedition CK06-06</strain>
    </source>
</reference>
<dbReference type="CDD" id="cd05144">
    <property type="entry name" value="RIO2_C"/>
    <property type="match status" value="1"/>
</dbReference>
<dbReference type="InterPro" id="IPR015285">
    <property type="entry name" value="RIO2_wHTH_N"/>
</dbReference>
<dbReference type="GO" id="GO:0004674">
    <property type="term" value="F:protein serine/threonine kinase activity"/>
    <property type="evidence" value="ECO:0007669"/>
    <property type="project" value="UniProtKB-KW"/>
</dbReference>
<dbReference type="GO" id="GO:0005829">
    <property type="term" value="C:cytosol"/>
    <property type="evidence" value="ECO:0007669"/>
    <property type="project" value="TreeGrafter"/>
</dbReference>
<dbReference type="InterPro" id="IPR036388">
    <property type="entry name" value="WH-like_DNA-bd_sf"/>
</dbReference>
<dbReference type="EMBL" id="BARU01017776">
    <property type="protein sequence ID" value="GAH61790.1"/>
    <property type="molecule type" value="Genomic_DNA"/>
</dbReference>
<evidence type="ECO:0000256" key="3">
    <source>
        <dbReference type="ARBA" id="ARBA00012513"/>
    </source>
</evidence>
<dbReference type="GO" id="GO:0005524">
    <property type="term" value="F:ATP binding"/>
    <property type="evidence" value="ECO:0007669"/>
    <property type="project" value="UniProtKB-KW"/>
</dbReference>
<keyword evidence="9" id="KW-0067">ATP-binding</keyword>
<keyword evidence="7" id="KW-0547">Nucleotide-binding</keyword>
<dbReference type="Pfam" id="PF09202">
    <property type="entry name" value="Rio2_N"/>
    <property type="match status" value="1"/>
</dbReference>
<evidence type="ECO:0000256" key="4">
    <source>
        <dbReference type="ARBA" id="ARBA00022527"/>
    </source>
</evidence>
<evidence type="ECO:0000256" key="8">
    <source>
        <dbReference type="ARBA" id="ARBA00022777"/>
    </source>
</evidence>
<name>X1HXI5_9ZZZZ</name>
<evidence type="ECO:0000313" key="14">
    <source>
        <dbReference type="EMBL" id="GAH61790.1"/>
    </source>
</evidence>
<evidence type="ECO:0000256" key="12">
    <source>
        <dbReference type="ARBA" id="ARBA00048679"/>
    </source>
</evidence>
<dbReference type="PROSITE" id="PS50011">
    <property type="entry name" value="PROTEIN_KINASE_DOM"/>
    <property type="match status" value="1"/>
</dbReference>
<comment type="caution">
    <text evidence="14">The sequence shown here is derived from an EMBL/GenBank/DDBJ whole genome shotgun (WGS) entry which is preliminary data.</text>
</comment>
<evidence type="ECO:0000256" key="6">
    <source>
        <dbReference type="ARBA" id="ARBA00022723"/>
    </source>
</evidence>
<dbReference type="Gene3D" id="1.10.510.10">
    <property type="entry name" value="Transferase(Phosphotransferase) domain 1"/>
    <property type="match status" value="1"/>
</dbReference>
<comment type="catalytic activity">
    <reaction evidence="11">
        <text>L-threonyl-[protein] + ATP = O-phospho-L-threonyl-[protein] + ADP + H(+)</text>
        <dbReference type="Rhea" id="RHEA:46608"/>
        <dbReference type="Rhea" id="RHEA-COMP:11060"/>
        <dbReference type="Rhea" id="RHEA-COMP:11605"/>
        <dbReference type="ChEBI" id="CHEBI:15378"/>
        <dbReference type="ChEBI" id="CHEBI:30013"/>
        <dbReference type="ChEBI" id="CHEBI:30616"/>
        <dbReference type="ChEBI" id="CHEBI:61977"/>
        <dbReference type="ChEBI" id="CHEBI:456216"/>
        <dbReference type="EC" id="2.7.11.1"/>
    </reaction>
</comment>
<dbReference type="GO" id="GO:0030688">
    <property type="term" value="C:preribosome, small subunit precursor"/>
    <property type="evidence" value="ECO:0007669"/>
    <property type="project" value="TreeGrafter"/>
</dbReference>
<keyword evidence="5" id="KW-0808">Transferase</keyword>
<dbReference type="InterPro" id="IPR011009">
    <property type="entry name" value="Kinase-like_dom_sf"/>
</dbReference>
<evidence type="ECO:0000256" key="1">
    <source>
        <dbReference type="ARBA" id="ARBA00001946"/>
    </source>
</evidence>
<comment type="cofactor">
    <cofactor evidence="1">
        <name>Mg(2+)</name>
        <dbReference type="ChEBI" id="CHEBI:18420"/>
    </cofactor>
</comment>
<sequence>LFFSKLKMEEVLFRLNKIHKNNLIIRDSTGETSYKLNSIGYDMLAFHILVGQGIISQLGVEIGKGKEADVYKCINDDNEEMTMKIFRIGRTSFRKVKQLRIFVGERRHFSWLYINRLAAMREYEALSKIAPLGLNIPKPIGINRHIIIMEFIEGTELNNLIDIEDPVFIFEDIINQISIIYKNVGIIHGDLGEFNILINSVGDILIIDWPQWIPKSHPNGLSILKRDIKNICLFFKKRFKVESNTEEILKSIIS</sequence>
<organism evidence="14">
    <name type="scientific">marine sediment metagenome</name>
    <dbReference type="NCBI Taxonomy" id="412755"/>
    <lineage>
        <taxon>unclassified sequences</taxon>
        <taxon>metagenomes</taxon>
        <taxon>ecological metagenomes</taxon>
    </lineage>
</organism>
<dbReference type="InterPro" id="IPR030484">
    <property type="entry name" value="Rio2"/>
</dbReference>
<keyword evidence="8" id="KW-0418">Kinase</keyword>
<accession>X1HXI5</accession>
<evidence type="ECO:0000256" key="5">
    <source>
        <dbReference type="ARBA" id="ARBA00022679"/>
    </source>
</evidence>
<evidence type="ECO:0000256" key="10">
    <source>
        <dbReference type="ARBA" id="ARBA00022842"/>
    </source>
</evidence>
<keyword evidence="10" id="KW-0460">Magnesium</keyword>